<accession>K6VL15</accession>
<sequence length="179" mass="19626">MRPGRYLKIVAPVLCLTLTACAPRSEVRQIRQEVTSLNNQMDQLSDQSIALSRQNALNAASEQGAYLLPEANGPAKLYSQLGTLVITLDPAQNINGRMQTVMHIHTQSGRALPAFSAQVVWGQLTGTVGHPVETETRHKTVRFPAALARTQIDQSVELPGLINDENTFIRVHNIQPLAQ</sequence>
<reference evidence="4 5" key="1">
    <citation type="journal article" date="2012" name="J. Bacteriol.">
        <title>Complete genome sequence of the B12-producing Shimwellia blattae strain DSM 4481, isolated from a cockroach.</title>
        <authorList>
            <person name="Brzuszkiewicz E."/>
            <person name="Waschkowitz T."/>
            <person name="Wiezer A."/>
            <person name="Daniel R."/>
        </authorList>
    </citation>
    <scope>NUCLEOTIDE SEQUENCE [LARGE SCALE GENOMIC DNA]</scope>
    <source>
        <strain evidence="5">ATCC 29907 / DSM 4481 / JCM 1650 / NBRC 105725 / CDC 9005-74</strain>
    </source>
</reference>
<keyword evidence="4" id="KW-0449">Lipoprotein</keyword>
<feature type="signal peptide" evidence="2">
    <location>
        <begin position="1"/>
        <end position="22"/>
    </location>
</feature>
<organism evidence="4 5">
    <name type="scientific">Shimwellia blattae (strain ATCC 29907 / DSM 4481 / JCM 1650 / NBRC 105725 / CDC 9005-74)</name>
    <name type="common">Escherichia blattae</name>
    <dbReference type="NCBI Taxonomy" id="630626"/>
    <lineage>
        <taxon>Bacteria</taxon>
        <taxon>Pseudomonadati</taxon>
        <taxon>Pseudomonadota</taxon>
        <taxon>Gammaproteobacteria</taxon>
        <taxon>Enterobacterales</taxon>
        <taxon>Enterobacteriaceae</taxon>
        <taxon>Shimwellia</taxon>
    </lineage>
</organism>
<dbReference type="InterPro" id="IPR021658">
    <property type="entry name" value="DUF3251"/>
</dbReference>
<dbReference type="EMBL" id="CP001560">
    <property type="protein sequence ID" value="AFJ47980.1"/>
    <property type="molecule type" value="Genomic_DNA"/>
</dbReference>
<keyword evidence="5" id="KW-1185">Reference proteome</keyword>
<dbReference type="KEGG" id="ebt:EBL_c29100"/>
<evidence type="ECO:0000313" key="5">
    <source>
        <dbReference type="Proteomes" id="UP000001955"/>
    </source>
</evidence>
<dbReference type="OrthoDB" id="6504692at2"/>
<keyword evidence="2" id="KW-0732">Signal</keyword>
<dbReference type="Proteomes" id="UP000001955">
    <property type="component" value="Chromosome"/>
</dbReference>
<proteinExistence type="predicted"/>
<dbReference type="Pfam" id="PF11622">
    <property type="entry name" value="DUF3251"/>
    <property type="match status" value="1"/>
</dbReference>
<dbReference type="eggNOG" id="COG4238">
    <property type="taxonomic scope" value="Bacteria"/>
</dbReference>
<dbReference type="NCBIfam" id="NF008575">
    <property type="entry name" value="PRK11530.1"/>
    <property type="match status" value="1"/>
</dbReference>
<dbReference type="AlphaFoldDB" id="I2BBS6"/>
<feature type="domain" description="DUF3251" evidence="3">
    <location>
        <begin position="21"/>
        <end position="176"/>
    </location>
</feature>
<keyword evidence="1" id="KW-0175">Coiled coil</keyword>
<name>I2BBS6_SHIBC</name>
<dbReference type="PROSITE" id="PS51257">
    <property type="entry name" value="PROKAR_LIPOPROTEIN"/>
    <property type="match status" value="1"/>
</dbReference>
<dbReference type="Gene3D" id="2.60.40.1620">
    <property type="entry name" value="Lipoprotein YajI-like"/>
    <property type="match status" value="1"/>
</dbReference>
<dbReference type="HOGENOM" id="CLU_100508_0_0_6"/>
<dbReference type="InterPro" id="IPR037125">
    <property type="entry name" value="YajI-like_sf"/>
</dbReference>
<evidence type="ECO:0000256" key="2">
    <source>
        <dbReference type="SAM" id="SignalP"/>
    </source>
</evidence>
<accession>I2BBS6</accession>
<gene>
    <name evidence="4" type="ordered locus">EBL_c29100</name>
</gene>
<dbReference type="STRING" id="630626.EBL_c29100"/>
<evidence type="ECO:0000259" key="3">
    <source>
        <dbReference type="Pfam" id="PF11622"/>
    </source>
</evidence>
<dbReference type="RefSeq" id="WP_002444710.1">
    <property type="nucleotide sequence ID" value="NC_017910.1"/>
</dbReference>
<evidence type="ECO:0000256" key="1">
    <source>
        <dbReference type="SAM" id="Coils"/>
    </source>
</evidence>
<evidence type="ECO:0000313" key="4">
    <source>
        <dbReference type="EMBL" id="AFJ47980.1"/>
    </source>
</evidence>
<protein>
    <submittedName>
        <fullName evidence="4">Putative lipoprotein</fullName>
    </submittedName>
</protein>
<feature type="coiled-coil region" evidence="1">
    <location>
        <begin position="27"/>
        <end position="54"/>
    </location>
</feature>
<feature type="chain" id="PRO_5003655210" evidence="2">
    <location>
        <begin position="23"/>
        <end position="179"/>
    </location>
</feature>